<feature type="binding site" evidence="3">
    <location>
        <begin position="100"/>
        <end position="107"/>
    </location>
    <ligand>
        <name>ATP</name>
        <dbReference type="ChEBI" id="CHEBI:30616"/>
    </ligand>
</feature>
<dbReference type="PROSITE" id="PS50067">
    <property type="entry name" value="KINESIN_MOTOR_2"/>
    <property type="match status" value="1"/>
</dbReference>
<keyword evidence="1 4" id="KW-0175">Coiled coil</keyword>
<evidence type="ECO:0000256" key="5">
    <source>
        <dbReference type="SAM" id="MobiDB-lite"/>
    </source>
</evidence>
<dbReference type="GO" id="GO:0005524">
    <property type="term" value="F:ATP binding"/>
    <property type="evidence" value="ECO:0007669"/>
    <property type="project" value="UniProtKB-UniRule"/>
</dbReference>
<evidence type="ECO:0000313" key="7">
    <source>
        <dbReference type="EMBL" id="GBG24839.1"/>
    </source>
</evidence>
<feature type="compositionally biased region" description="Basic and acidic residues" evidence="5">
    <location>
        <begin position="486"/>
        <end position="497"/>
    </location>
</feature>
<evidence type="ECO:0000313" key="8">
    <source>
        <dbReference type="Proteomes" id="UP000241890"/>
    </source>
</evidence>
<organism evidence="7 8">
    <name type="scientific">Hondaea fermentalgiana</name>
    <dbReference type="NCBI Taxonomy" id="2315210"/>
    <lineage>
        <taxon>Eukaryota</taxon>
        <taxon>Sar</taxon>
        <taxon>Stramenopiles</taxon>
        <taxon>Bigyra</taxon>
        <taxon>Labyrinthulomycetes</taxon>
        <taxon>Thraustochytrida</taxon>
        <taxon>Thraustochytriidae</taxon>
        <taxon>Hondaea</taxon>
    </lineage>
</organism>
<dbReference type="SMART" id="SM00129">
    <property type="entry name" value="KISc"/>
    <property type="match status" value="1"/>
</dbReference>
<dbReference type="Pfam" id="PF00225">
    <property type="entry name" value="Kinesin"/>
    <property type="match status" value="1"/>
</dbReference>
<dbReference type="InterPro" id="IPR001752">
    <property type="entry name" value="Kinesin_motor_dom"/>
</dbReference>
<gene>
    <name evidence="7" type="ORF">FCC1311_010572</name>
</gene>
<keyword evidence="8" id="KW-1185">Reference proteome</keyword>
<dbReference type="PANTHER" id="PTHR47968">
    <property type="entry name" value="CENTROMERE PROTEIN E"/>
    <property type="match status" value="1"/>
</dbReference>
<dbReference type="OrthoDB" id="3176171at2759"/>
<dbReference type="GO" id="GO:0007018">
    <property type="term" value="P:microtubule-based movement"/>
    <property type="evidence" value="ECO:0007669"/>
    <property type="project" value="InterPro"/>
</dbReference>
<reference evidence="7 8" key="1">
    <citation type="submission" date="2017-12" db="EMBL/GenBank/DDBJ databases">
        <title>Sequencing, de novo assembly and annotation of complete genome of a new Thraustochytrid species, strain FCC1311.</title>
        <authorList>
            <person name="Sedici K."/>
            <person name="Godart F."/>
            <person name="Aiese Cigliano R."/>
            <person name="Sanseverino W."/>
            <person name="Barakat M."/>
            <person name="Ortet P."/>
            <person name="Marechal E."/>
            <person name="Cagnac O."/>
            <person name="Amato A."/>
        </authorList>
    </citation>
    <scope>NUCLEOTIDE SEQUENCE [LARGE SCALE GENOMIC DNA]</scope>
</reference>
<evidence type="ECO:0000256" key="2">
    <source>
        <dbReference type="ARBA" id="ARBA00023175"/>
    </source>
</evidence>
<dbReference type="InParanoid" id="A0A2R5G3E1"/>
<dbReference type="EMBL" id="BEYU01000009">
    <property type="protein sequence ID" value="GBG24839.1"/>
    <property type="molecule type" value="Genomic_DNA"/>
</dbReference>
<keyword evidence="3" id="KW-0067">ATP-binding</keyword>
<keyword evidence="2 3" id="KW-0505">Motor protein</keyword>
<evidence type="ECO:0000259" key="6">
    <source>
        <dbReference type="PROSITE" id="PS50067"/>
    </source>
</evidence>
<feature type="compositionally biased region" description="Acidic residues" evidence="5">
    <location>
        <begin position="459"/>
        <end position="471"/>
    </location>
</feature>
<feature type="compositionally biased region" description="Polar residues" evidence="5">
    <location>
        <begin position="414"/>
        <end position="427"/>
    </location>
</feature>
<evidence type="ECO:0000256" key="3">
    <source>
        <dbReference type="PROSITE-ProRule" id="PRU00283"/>
    </source>
</evidence>
<dbReference type="GO" id="GO:0008017">
    <property type="term" value="F:microtubule binding"/>
    <property type="evidence" value="ECO:0007669"/>
    <property type="project" value="InterPro"/>
</dbReference>
<sequence length="805" mass="89136">MATSGPWPRGFVDDEDNEDAARIHVAARFRPRLGKSFAEKAQSRWRREQSLSLIHDGQRRFLFDHVFGSTHCNAEVSSKVGVRIVEKVLDGYNGTIFAYGQSGSGKTHTMSASGGLVEFCVMALFSGVARLKAASHICVSSWEVHNERIIDLFADESSHEGDEGDEDLRGATRDQTLRIRGDDCIKGSPTIEGLQEFQVHSSRETLGLLASADARRHWRETSSGPRSSRSHTFVRLSVHEPAPEGGAPSASSLLLVDLAASERSGQAEGEALLEGSHMNRSLLALREVVSSLTASQLQQQYVPYRNSLLTRILRQSLGGNAFTSIICTASDAAEDDLETETTLVFGSLCRRISTAPVRTREDTDSLPLPFRHQEVRANNVGEEEEDEEEEEEEEAKATSEGRNAARRRAKSARQTSSPRAARSQNLQEGEGNSEISEGELAYSSDNSDRSDARLVARGEDDEGEQGDDEESLSSQEATERPVGGKQRRESIFSVEPHADADHRLQDIKSWEREMRQWYVDSVEYNEETQERAQLVEAAAVRVDKERRDRAMSLARREAVFVADMRRRRSELDSMKMQLERAEQDVLTRRETLLLRENAARALEHSLQRWQARLEAKETDIETLQAKVAALGQERDEARAALELEKQRATAPSKARRKSAPALGIVSFGFDDELDEIASLPLSDMSPTCAIGASSPHRAGSGTTTIRVPCKLPEDEEEVIARMGQGKKKKKQTLSPSSTETYGDSTRGVQDSVKEAEEHVEQDNNDVEDGGASEEDSNLGIEDDVQSQEADSTFHSPGPHSHWSLP</sequence>
<dbReference type="InterPro" id="IPR027640">
    <property type="entry name" value="Kinesin-like_fam"/>
</dbReference>
<comment type="similarity">
    <text evidence="3">Belongs to the TRAFAC class myosin-kinesin ATPase superfamily. Kinesin family.</text>
</comment>
<feature type="region of interest" description="Disordered" evidence="5">
    <location>
        <begin position="357"/>
        <end position="497"/>
    </location>
</feature>
<feature type="coiled-coil region" evidence="4">
    <location>
        <begin position="561"/>
        <end position="647"/>
    </location>
</feature>
<accession>A0A2R5G3E1</accession>
<dbReference type="InterPro" id="IPR027417">
    <property type="entry name" value="P-loop_NTPase"/>
</dbReference>
<dbReference type="Proteomes" id="UP000241890">
    <property type="component" value="Unassembled WGS sequence"/>
</dbReference>
<name>A0A2R5G3E1_9STRA</name>
<dbReference type="Gene3D" id="3.40.850.10">
    <property type="entry name" value="Kinesin motor domain"/>
    <property type="match status" value="1"/>
</dbReference>
<feature type="compositionally biased region" description="Low complexity" evidence="5">
    <location>
        <begin position="428"/>
        <end position="439"/>
    </location>
</feature>
<feature type="compositionally biased region" description="Basic and acidic residues" evidence="5">
    <location>
        <begin position="751"/>
        <end position="761"/>
    </location>
</feature>
<feature type="domain" description="Kinesin motor" evidence="6">
    <location>
        <begin position="22"/>
        <end position="352"/>
    </location>
</feature>
<dbReference type="InterPro" id="IPR036961">
    <property type="entry name" value="Kinesin_motor_dom_sf"/>
</dbReference>
<dbReference type="SUPFAM" id="SSF52540">
    <property type="entry name" value="P-loop containing nucleoside triphosphate hydrolases"/>
    <property type="match status" value="1"/>
</dbReference>
<protein>
    <submittedName>
        <fullName evidence="7">Kinesin, putative</fullName>
    </submittedName>
</protein>
<feature type="compositionally biased region" description="Polar residues" evidence="5">
    <location>
        <begin position="732"/>
        <end position="748"/>
    </location>
</feature>
<dbReference type="AlphaFoldDB" id="A0A2R5G3E1"/>
<feature type="compositionally biased region" description="Basic and acidic residues" evidence="5">
    <location>
        <begin position="446"/>
        <end position="458"/>
    </location>
</feature>
<comment type="caution">
    <text evidence="7">The sequence shown here is derived from an EMBL/GenBank/DDBJ whole genome shotgun (WGS) entry which is preliminary data.</text>
</comment>
<dbReference type="PRINTS" id="PR00380">
    <property type="entry name" value="KINESINHEAVY"/>
</dbReference>
<feature type="compositionally biased region" description="Acidic residues" evidence="5">
    <location>
        <begin position="762"/>
        <end position="785"/>
    </location>
</feature>
<keyword evidence="3" id="KW-0547">Nucleotide-binding</keyword>
<proteinExistence type="inferred from homology"/>
<evidence type="ECO:0000256" key="4">
    <source>
        <dbReference type="SAM" id="Coils"/>
    </source>
</evidence>
<feature type="region of interest" description="Disordered" evidence="5">
    <location>
        <begin position="720"/>
        <end position="805"/>
    </location>
</feature>
<dbReference type="PANTHER" id="PTHR47968:SF75">
    <property type="entry name" value="CENTROMERE-ASSOCIATED PROTEIN E"/>
    <property type="match status" value="1"/>
</dbReference>
<dbReference type="GO" id="GO:0003777">
    <property type="term" value="F:microtubule motor activity"/>
    <property type="evidence" value="ECO:0007669"/>
    <property type="project" value="InterPro"/>
</dbReference>
<evidence type="ECO:0000256" key="1">
    <source>
        <dbReference type="ARBA" id="ARBA00023054"/>
    </source>
</evidence>
<feature type="compositionally biased region" description="Acidic residues" evidence="5">
    <location>
        <begin position="381"/>
        <end position="394"/>
    </location>
</feature>